<evidence type="ECO:0000259" key="4">
    <source>
        <dbReference type="Pfam" id="PF03364"/>
    </source>
</evidence>
<gene>
    <name evidence="5" type="ORF">EJ06DRAFT_454936</name>
</gene>
<dbReference type="EMBL" id="ML996687">
    <property type="protein sequence ID" value="KAF2405488.1"/>
    <property type="molecule type" value="Genomic_DNA"/>
</dbReference>
<evidence type="ECO:0000256" key="2">
    <source>
        <dbReference type="ARBA" id="ARBA00011814"/>
    </source>
</evidence>
<name>A0A6G1IB11_9PEZI</name>
<evidence type="ECO:0000256" key="3">
    <source>
        <dbReference type="ARBA" id="ARBA00024947"/>
    </source>
</evidence>
<dbReference type="OrthoDB" id="292693at2759"/>
<dbReference type="Pfam" id="PF03364">
    <property type="entry name" value="Polyketide_cyc"/>
    <property type="match status" value="1"/>
</dbReference>
<dbReference type="GO" id="GO:0048039">
    <property type="term" value="F:ubiquinone binding"/>
    <property type="evidence" value="ECO:0007669"/>
    <property type="project" value="InterPro"/>
</dbReference>
<dbReference type="InterPro" id="IPR023393">
    <property type="entry name" value="START-like_dom_sf"/>
</dbReference>
<dbReference type="SUPFAM" id="SSF55961">
    <property type="entry name" value="Bet v1-like"/>
    <property type="match status" value="1"/>
</dbReference>
<dbReference type="InterPro" id="IPR005031">
    <property type="entry name" value="COQ10_START"/>
</dbReference>
<comment type="subunit">
    <text evidence="2">Interacts with coenzyme Q.</text>
</comment>
<comment type="function">
    <text evidence="3">Required for the function of coenzyme Q in the respiratory chain. May serve as a chaperone or may be involved in the transport of Q6 from its site of synthesis to the catalytic sites of the respiratory complexes.</text>
</comment>
<dbReference type="CDD" id="cd07813">
    <property type="entry name" value="COQ10p_like"/>
    <property type="match status" value="1"/>
</dbReference>
<dbReference type="InterPro" id="IPR044996">
    <property type="entry name" value="COQ10-like"/>
</dbReference>
<dbReference type="PANTHER" id="PTHR12901">
    <property type="entry name" value="SPERM PROTEIN HOMOLOG"/>
    <property type="match status" value="1"/>
</dbReference>
<dbReference type="Proteomes" id="UP000799640">
    <property type="component" value="Unassembled WGS sequence"/>
</dbReference>
<accession>A0A6G1IB11</accession>
<evidence type="ECO:0000313" key="5">
    <source>
        <dbReference type="EMBL" id="KAF2405488.1"/>
    </source>
</evidence>
<comment type="similarity">
    <text evidence="1">Belongs to the COQ10 family.</text>
</comment>
<dbReference type="AlphaFoldDB" id="A0A6G1IB11"/>
<evidence type="ECO:0000256" key="1">
    <source>
        <dbReference type="ARBA" id="ARBA00006885"/>
    </source>
</evidence>
<organism evidence="5 6">
    <name type="scientific">Trichodelitschia bisporula</name>
    <dbReference type="NCBI Taxonomy" id="703511"/>
    <lineage>
        <taxon>Eukaryota</taxon>
        <taxon>Fungi</taxon>
        <taxon>Dikarya</taxon>
        <taxon>Ascomycota</taxon>
        <taxon>Pezizomycotina</taxon>
        <taxon>Dothideomycetes</taxon>
        <taxon>Dothideomycetes incertae sedis</taxon>
        <taxon>Phaeotrichales</taxon>
        <taxon>Phaeotrichaceae</taxon>
        <taxon>Trichodelitschia</taxon>
    </lineage>
</organism>
<dbReference type="GO" id="GO:0005739">
    <property type="term" value="C:mitochondrion"/>
    <property type="evidence" value="ECO:0007669"/>
    <property type="project" value="TreeGrafter"/>
</dbReference>
<reference evidence="5" key="1">
    <citation type="journal article" date="2020" name="Stud. Mycol.">
        <title>101 Dothideomycetes genomes: a test case for predicting lifestyles and emergence of pathogens.</title>
        <authorList>
            <person name="Haridas S."/>
            <person name="Albert R."/>
            <person name="Binder M."/>
            <person name="Bloem J."/>
            <person name="Labutti K."/>
            <person name="Salamov A."/>
            <person name="Andreopoulos B."/>
            <person name="Baker S."/>
            <person name="Barry K."/>
            <person name="Bills G."/>
            <person name="Bluhm B."/>
            <person name="Cannon C."/>
            <person name="Castanera R."/>
            <person name="Culley D."/>
            <person name="Daum C."/>
            <person name="Ezra D."/>
            <person name="Gonzalez J."/>
            <person name="Henrissat B."/>
            <person name="Kuo A."/>
            <person name="Liang C."/>
            <person name="Lipzen A."/>
            <person name="Lutzoni F."/>
            <person name="Magnuson J."/>
            <person name="Mondo S."/>
            <person name="Nolan M."/>
            <person name="Ohm R."/>
            <person name="Pangilinan J."/>
            <person name="Park H.-J."/>
            <person name="Ramirez L."/>
            <person name="Alfaro M."/>
            <person name="Sun H."/>
            <person name="Tritt A."/>
            <person name="Yoshinaga Y."/>
            <person name="Zwiers L.-H."/>
            <person name="Turgeon B."/>
            <person name="Goodwin S."/>
            <person name="Spatafora J."/>
            <person name="Crous P."/>
            <person name="Grigoriev I."/>
        </authorList>
    </citation>
    <scope>NUCLEOTIDE SEQUENCE</scope>
    <source>
        <strain evidence="5">CBS 262.69</strain>
    </source>
</reference>
<dbReference type="Gene3D" id="3.30.530.20">
    <property type="match status" value="1"/>
</dbReference>
<feature type="non-terminal residue" evidence="5">
    <location>
        <position position="203"/>
    </location>
</feature>
<dbReference type="PANTHER" id="PTHR12901:SF10">
    <property type="entry name" value="COENZYME Q-BINDING PROTEIN COQ10, MITOCHONDRIAL"/>
    <property type="match status" value="1"/>
</dbReference>
<evidence type="ECO:0000313" key="6">
    <source>
        <dbReference type="Proteomes" id="UP000799640"/>
    </source>
</evidence>
<feature type="non-terminal residue" evidence="5">
    <location>
        <position position="1"/>
    </location>
</feature>
<proteinExistence type="inferred from homology"/>
<sequence>PRQNLEATRTLPYPSSAIYAVIADVPQYSAFLPYCASSVVTRWSHPDAHTGRRWPSEARLVVGWGGIQETFTSRIYCVPGKVVEAVGGASQTTLPPGDIQHHSLAEADSKNTNLKAEGILTHLLTRWTVRPLLREPNSSLALSQRLDTDSPAKEHTEVSLAIEFQFSNPLYSAMSAAVTSRIAAVMIEAFEERVQQVLDVDAK</sequence>
<feature type="domain" description="Coenzyme Q-binding protein COQ10 START" evidence="4">
    <location>
        <begin position="11"/>
        <end position="191"/>
    </location>
</feature>
<keyword evidence="6" id="KW-1185">Reference proteome</keyword>
<dbReference type="GO" id="GO:0045333">
    <property type="term" value="P:cellular respiration"/>
    <property type="evidence" value="ECO:0007669"/>
    <property type="project" value="InterPro"/>
</dbReference>
<protein>
    <recommendedName>
        <fullName evidence="4">Coenzyme Q-binding protein COQ10 START domain-containing protein</fullName>
    </recommendedName>
</protein>